<keyword evidence="4 11" id="KW-1000">Mitochondrion outer membrane</keyword>
<keyword evidence="11 12" id="KW-0472">Membrane</keyword>
<protein>
    <recommendedName>
        <fullName evidence="11">Kynurenine 3-monooxygenase</fullName>
        <ecNumber evidence="11">1.14.13.9</ecNumber>
    </recommendedName>
    <alternativeName>
        <fullName evidence="11">Biosynthesis of nicotinic acid protein 4</fullName>
    </alternativeName>
    <alternativeName>
        <fullName evidence="11">Kynurenine 3-hydroxylase</fullName>
    </alternativeName>
</protein>
<evidence type="ECO:0000256" key="12">
    <source>
        <dbReference type="SAM" id="Phobius"/>
    </source>
</evidence>
<dbReference type="Proteomes" id="UP000235672">
    <property type="component" value="Unassembled WGS sequence"/>
</dbReference>
<evidence type="ECO:0000256" key="7">
    <source>
        <dbReference type="ARBA" id="ARBA00023002"/>
    </source>
</evidence>
<dbReference type="EC" id="1.14.13.9" evidence="11"/>
<comment type="pathway">
    <text evidence="11">Cofactor biosynthesis; NAD(+) biosynthesis; quinolinate from L-kynurenine: step 1/3.</text>
</comment>
<dbReference type="GO" id="GO:0004502">
    <property type="term" value="F:kynurenine 3-monooxygenase activity"/>
    <property type="evidence" value="ECO:0007669"/>
    <property type="project" value="UniProtKB-UniRule"/>
</dbReference>
<keyword evidence="12" id="KW-0812">Transmembrane</keyword>
<evidence type="ECO:0000256" key="3">
    <source>
        <dbReference type="ARBA" id="ARBA00022642"/>
    </source>
</evidence>
<comment type="function">
    <text evidence="11">Catalyzes the hydroxylation of L-kynurenine (L-Kyn) to form 3-hydroxy-L-kynurenine (L-3OHKyn). Required for synthesis of quinolinic acid.</text>
</comment>
<feature type="transmembrane region" description="Helical" evidence="12">
    <location>
        <begin position="456"/>
        <end position="477"/>
    </location>
</feature>
<comment type="similarity">
    <text evidence="11">Belongs to the aromatic-ring hydroxylase family. KMO subfamily.</text>
</comment>
<evidence type="ECO:0000256" key="8">
    <source>
        <dbReference type="ARBA" id="ARBA00023033"/>
    </source>
</evidence>
<comment type="subcellular location">
    <subcellularLocation>
        <location evidence="11">Mitochondrion outer membrane</location>
    </subcellularLocation>
</comment>
<dbReference type="GO" id="GO:0005741">
    <property type="term" value="C:mitochondrial outer membrane"/>
    <property type="evidence" value="ECO:0007669"/>
    <property type="project" value="UniProtKB-SubCell"/>
</dbReference>
<dbReference type="OrthoDB" id="10053569at2759"/>
<dbReference type="FunFam" id="3.50.50.60:FF:000129">
    <property type="entry name" value="Kynurenine 3-monooxygenase"/>
    <property type="match status" value="1"/>
</dbReference>
<dbReference type="GO" id="GO:0006569">
    <property type="term" value="P:L-tryptophan catabolic process"/>
    <property type="evidence" value="ECO:0007669"/>
    <property type="project" value="UniProtKB-UniRule"/>
</dbReference>
<dbReference type="GO" id="GO:0043420">
    <property type="term" value="P:anthranilate metabolic process"/>
    <property type="evidence" value="ECO:0007669"/>
    <property type="project" value="UniProtKB-UniRule"/>
</dbReference>
<keyword evidence="7 11" id="KW-0560">Oxidoreductase</keyword>
<keyword evidence="12" id="KW-1133">Transmembrane helix</keyword>
<dbReference type="STRING" id="1745343.A0A2J6QE17"/>
<keyword evidence="2 11" id="KW-0285">Flavoprotein</keyword>
<dbReference type="GO" id="GO:0071949">
    <property type="term" value="F:FAD binding"/>
    <property type="evidence" value="ECO:0007669"/>
    <property type="project" value="InterPro"/>
</dbReference>
<keyword evidence="5 11" id="KW-0274">FAD</keyword>
<dbReference type="AlphaFoldDB" id="A0A2J6QE17"/>
<dbReference type="UniPathway" id="UPA00253">
    <property type="reaction ID" value="UER00328"/>
</dbReference>
<sequence>MAEPGKRQKTVIVGAGPVGALAALYAAQRGHDVEVYELRSDLRDPSTTPLNFTKSINLALSERGINALRHFGRPSLLEKVLFETVPLKGRMIHGKTPSGQLTEQSQAYDIHGRTNYAIDRGGLNKSLLDELEKLPNVKFFFNHKLTGADFKKNKAWFTIPRGKSSPRQIDEEIEIEFDFMIGADGAHSSVRYHLMKYTRMDYQQEYIDTLWCEFHIDPKEVLPGEDPESRFRIDPNHLHIWPGKDFMFIAIASFDGSFTCTLFMPSSEFHGLAQSPQTSLIPFFDTYFPGVTSLIPPSSLIDSFTSNPHLPLISIKCSPFHYSSSCVILGDAAHAMVPFYGQGMNAGFEDVFVLFSFLDSYSQSSTSPSQSRAKALSAYSAQRTEDAHAINDLALQNYKEMRADVISPSYLARKWLEEKISVWIPGLGWKTKYSRVSFGNERYSDVIRRSERQGRLLVMGLLGFLAGPVVVGGLVWWGRWRRGLGRGVGLGRWWDRVLGGR</sequence>
<dbReference type="GO" id="GO:0070189">
    <property type="term" value="P:kynurenine metabolic process"/>
    <property type="evidence" value="ECO:0007669"/>
    <property type="project" value="TreeGrafter"/>
</dbReference>
<dbReference type="EMBL" id="KZ613472">
    <property type="protein sequence ID" value="PMD24515.1"/>
    <property type="molecule type" value="Genomic_DNA"/>
</dbReference>
<dbReference type="InterPro" id="IPR002938">
    <property type="entry name" value="FAD-bd"/>
</dbReference>
<evidence type="ECO:0000259" key="13">
    <source>
        <dbReference type="Pfam" id="PF01494"/>
    </source>
</evidence>
<dbReference type="Gene3D" id="3.50.50.60">
    <property type="entry name" value="FAD/NAD(P)-binding domain"/>
    <property type="match status" value="1"/>
</dbReference>
<feature type="domain" description="FAD-binding" evidence="13">
    <location>
        <begin position="9"/>
        <end position="195"/>
    </location>
</feature>
<accession>A0A2J6QE17</accession>
<dbReference type="InterPro" id="IPR036188">
    <property type="entry name" value="FAD/NAD-bd_sf"/>
</dbReference>
<evidence type="ECO:0000256" key="1">
    <source>
        <dbReference type="ARBA" id="ARBA00001974"/>
    </source>
</evidence>
<dbReference type="PRINTS" id="PR00420">
    <property type="entry name" value="RNGMNOXGNASE"/>
</dbReference>
<dbReference type="GO" id="GO:0019805">
    <property type="term" value="P:quinolinate biosynthetic process"/>
    <property type="evidence" value="ECO:0007669"/>
    <property type="project" value="UniProtKB-UniRule"/>
</dbReference>
<keyword evidence="3 11" id="KW-0662">Pyridine nucleotide biosynthesis</keyword>
<dbReference type="HAMAP" id="MF_01971">
    <property type="entry name" value="Kynurenine_monooxygenase"/>
    <property type="match status" value="1"/>
</dbReference>
<name>A0A2J6QE17_9HELO</name>
<dbReference type="SUPFAM" id="SSF51905">
    <property type="entry name" value="FAD/NAD(P)-binding domain"/>
    <property type="match status" value="1"/>
</dbReference>
<dbReference type="PANTHER" id="PTHR46028">
    <property type="entry name" value="KYNURENINE 3-MONOOXYGENASE"/>
    <property type="match status" value="1"/>
</dbReference>
<evidence type="ECO:0000256" key="9">
    <source>
        <dbReference type="ARBA" id="ARBA00023128"/>
    </source>
</evidence>
<evidence type="ECO:0000256" key="4">
    <source>
        <dbReference type="ARBA" id="ARBA00022787"/>
    </source>
</evidence>
<dbReference type="InterPro" id="IPR027545">
    <property type="entry name" value="Kynurenine_monooxygenase"/>
</dbReference>
<feature type="domain" description="FAD-binding" evidence="13">
    <location>
        <begin position="327"/>
        <end position="390"/>
    </location>
</feature>
<dbReference type="GO" id="GO:0034354">
    <property type="term" value="P:'de novo' NAD+ biosynthetic process from L-tryptophan"/>
    <property type="evidence" value="ECO:0007669"/>
    <property type="project" value="UniProtKB-UniRule"/>
</dbReference>
<reference evidence="14 15" key="1">
    <citation type="submission" date="2016-05" db="EMBL/GenBank/DDBJ databases">
        <title>A degradative enzymes factory behind the ericoid mycorrhizal symbiosis.</title>
        <authorList>
            <consortium name="DOE Joint Genome Institute"/>
            <person name="Martino E."/>
            <person name="Morin E."/>
            <person name="Grelet G."/>
            <person name="Kuo A."/>
            <person name="Kohler A."/>
            <person name="Daghino S."/>
            <person name="Barry K."/>
            <person name="Choi C."/>
            <person name="Cichocki N."/>
            <person name="Clum A."/>
            <person name="Copeland A."/>
            <person name="Hainaut M."/>
            <person name="Haridas S."/>
            <person name="Labutti K."/>
            <person name="Lindquist E."/>
            <person name="Lipzen A."/>
            <person name="Khouja H.-R."/>
            <person name="Murat C."/>
            <person name="Ohm R."/>
            <person name="Olson A."/>
            <person name="Spatafora J."/>
            <person name="Veneault-Fourrey C."/>
            <person name="Henrissat B."/>
            <person name="Grigoriev I."/>
            <person name="Martin F."/>
            <person name="Perotto S."/>
        </authorList>
    </citation>
    <scope>NUCLEOTIDE SEQUENCE [LARGE SCALE GENOMIC DNA]</scope>
    <source>
        <strain evidence="14 15">UAMH 7357</strain>
    </source>
</reference>
<evidence type="ECO:0000256" key="11">
    <source>
        <dbReference type="HAMAP-Rule" id="MF_03018"/>
    </source>
</evidence>
<proteinExistence type="inferred from homology"/>
<comment type="cofactor">
    <cofactor evidence="1 11">
        <name>FAD</name>
        <dbReference type="ChEBI" id="CHEBI:57692"/>
    </cofactor>
</comment>
<gene>
    <name evidence="11" type="primary">BNA4</name>
    <name evidence="14" type="ORF">NA56DRAFT_643082</name>
</gene>
<evidence type="ECO:0000256" key="5">
    <source>
        <dbReference type="ARBA" id="ARBA00022827"/>
    </source>
</evidence>
<comment type="catalytic activity">
    <reaction evidence="10 11">
        <text>L-kynurenine + NADPH + O2 + H(+) = 3-hydroxy-L-kynurenine + NADP(+) + H2O</text>
        <dbReference type="Rhea" id="RHEA:20545"/>
        <dbReference type="ChEBI" id="CHEBI:15377"/>
        <dbReference type="ChEBI" id="CHEBI:15378"/>
        <dbReference type="ChEBI" id="CHEBI:15379"/>
        <dbReference type="ChEBI" id="CHEBI:57783"/>
        <dbReference type="ChEBI" id="CHEBI:57959"/>
        <dbReference type="ChEBI" id="CHEBI:58125"/>
        <dbReference type="ChEBI" id="CHEBI:58349"/>
        <dbReference type="EC" id="1.14.13.9"/>
    </reaction>
</comment>
<keyword evidence="8 11" id="KW-0503">Monooxygenase</keyword>
<keyword evidence="9 11" id="KW-0496">Mitochondrion</keyword>
<keyword evidence="6 11" id="KW-0521">NADP</keyword>
<keyword evidence="15" id="KW-1185">Reference proteome</keyword>
<evidence type="ECO:0000313" key="15">
    <source>
        <dbReference type="Proteomes" id="UP000235672"/>
    </source>
</evidence>
<evidence type="ECO:0000256" key="6">
    <source>
        <dbReference type="ARBA" id="ARBA00022857"/>
    </source>
</evidence>
<evidence type="ECO:0000313" key="14">
    <source>
        <dbReference type="EMBL" id="PMD24515.1"/>
    </source>
</evidence>
<evidence type="ECO:0000256" key="2">
    <source>
        <dbReference type="ARBA" id="ARBA00022630"/>
    </source>
</evidence>
<evidence type="ECO:0000256" key="10">
    <source>
        <dbReference type="ARBA" id="ARBA00047818"/>
    </source>
</evidence>
<organism evidence="14 15">
    <name type="scientific">Hyaloscypha hepaticicola</name>
    <dbReference type="NCBI Taxonomy" id="2082293"/>
    <lineage>
        <taxon>Eukaryota</taxon>
        <taxon>Fungi</taxon>
        <taxon>Dikarya</taxon>
        <taxon>Ascomycota</taxon>
        <taxon>Pezizomycotina</taxon>
        <taxon>Leotiomycetes</taxon>
        <taxon>Helotiales</taxon>
        <taxon>Hyaloscyphaceae</taxon>
        <taxon>Hyaloscypha</taxon>
    </lineage>
</organism>
<dbReference type="PANTHER" id="PTHR46028:SF2">
    <property type="entry name" value="KYNURENINE 3-MONOOXYGENASE"/>
    <property type="match status" value="1"/>
</dbReference>
<dbReference type="Pfam" id="PF01494">
    <property type="entry name" value="FAD_binding_3"/>
    <property type="match status" value="2"/>
</dbReference>